<dbReference type="FunFam" id="3.40.50.300:FF:000298">
    <property type="entry name" value="ATP-binding cassette sub-family A member 12"/>
    <property type="match status" value="1"/>
</dbReference>
<dbReference type="FunFam" id="3.40.50.300:FF:000327">
    <property type="entry name" value="ATP-binding cassette sub-family A member 3"/>
    <property type="match status" value="1"/>
</dbReference>
<dbReference type="InterPro" id="IPR013525">
    <property type="entry name" value="ABC2_TM"/>
</dbReference>
<feature type="transmembrane region" description="Helical" evidence="11">
    <location>
        <begin position="467"/>
        <end position="490"/>
    </location>
</feature>
<keyword evidence="4 11" id="KW-0812">Transmembrane</keyword>
<feature type="domain" description="ABC transporter" evidence="12">
    <location>
        <begin position="1444"/>
        <end position="1684"/>
    </location>
</feature>
<evidence type="ECO:0000313" key="14">
    <source>
        <dbReference type="Proteomes" id="UP001190700"/>
    </source>
</evidence>
<feature type="transmembrane region" description="Helical" evidence="11">
    <location>
        <begin position="1258"/>
        <end position="1277"/>
    </location>
</feature>
<dbReference type="GO" id="GO:0016020">
    <property type="term" value="C:membrane"/>
    <property type="evidence" value="ECO:0007669"/>
    <property type="project" value="UniProtKB-SubCell"/>
</dbReference>
<accession>A0AAE0GZZ5</accession>
<dbReference type="InterPro" id="IPR027417">
    <property type="entry name" value="P-loop_NTPase"/>
</dbReference>
<keyword evidence="3" id="KW-0813">Transport</keyword>
<feature type="transmembrane region" description="Helical" evidence="11">
    <location>
        <begin position="1229"/>
        <end position="1252"/>
    </location>
</feature>
<dbReference type="InterPro" id="IPR017871">
    <property type="entry name" value="ABC_transporter-like_CS"/>
</dbReference>
<evidence type="ECO:0000256" key="1">
    <source>
        <dbReference type="ARBA" id="ARBA00004141"/>
    </source>
</evidence>
<feature type="region of interest" description="Disordered" evidence="10">
    <location>
        <begin position="862"/>
        <end position="904"/>
    </location>
</feature>
<feature type="transmembrane region" description="Helical" evidence="11">
    <location>
        <begin position="1191"/>
        <end position="1217"/>
    </location>
</feature>
<evidence type="ECO:0000256" key="3">
    <source>
        <dbReference type="ARBA" id="ARBA00022448"/>
    </source>
</evidence>
<evidence type="ECO:0000256" key="4">
    <source>
        <dbReference type="ARBA" id="ARBA00022692"/>
    </source>
</evidence>
<dbReference type="PROSITE" id="PS00211">
    <property type="entry name" value="ABC_TRANSPORTER_1"/>
    <property type="match status" value="1"/>
</dbReference>
<dbReference type="InterPro" id="IPR003593">
    <property type="entry name" value="AAA+_ATPase"/>
</dbReference>
<dbReference type="EMBL" id="LGRX02000891">
    <property type="protein sequence ID" value="KAK3287348.1"/>
    <property type="molecule type" value="Genomic_DNA"/>
</dbReference>
<dbReference type="InterPro" id="IPR026082">
    <property type="entry name" value="ABCA"/>
</dbReference>
<proteinExistence type="inferred from homology"/>
<keyword evidence="7" id="KW-0067">ATP-binding</keyword>
<evidence type="ECO:0000256" key="11">
    <source>
        <dbReference type="SAM" id="Phobius"/>
    </source>
</evidence>
<dbReference type="Pfam" id="PF12698">
    <property type="entry name" value="ABC2_membrane_3"/>
    <property type="match status" value="2"/>
</dbReference>
<evidence type="ECO:0000259" key="12">
    <source>
        <dbReference type="PROSITE" id="PS50893"/>
    </source>
</evidence>
<gene>
    <name evidence="13" type="ORF">CYMTET_5136</name>
</gene>
<comment type="caution">
    <text evidence="13">The sequence shown here is derived from an EMBL/GenBank/DDBJ whole genome shotgun (WGS) entry which is preliminary data.</text>
</comment>
<evidence type="ECO:0000256" key="6">
    <source>
        <dbReference type="ARBA" id="ARBA00022741"/>
    </source>
</evidence>
<comment type="similarity">
    <text evidence="2">Belongs to the ABC transporter superfamily. ABCA family. CPR flippase (TC 3.A.1.211) subfamily.</text>
</comment>
<dbReference type="Pfam" id="PF00005">
    <property type="entry name" value="ABC_tran"/>
    <property type="match status" value="2"/>
</dbReference>
<dbReference type="SUPFAM" id="SSF52540">
    <property type="entry name" value="P-loop containing nucleoside triphosphate hydrolases"/>
    <property type="match status" value="2"/>
</dbReference>
<feature type="transmembrane region" description="Helical" evidence="11">
    <location>
        <begin position="330"/>
        <end position="357"/>
    </location>
</feature>
<name>A0AAE0GZZ5_9CHLO</name>
<evidence type="ECO:0000256" key="2">
    <source>
        <dbReference type="ARBA" id="ARBA00008526"/>
    </source>
</evidence>
<dbReference type="Gene3D" id="3.40.50.300">
    <property type="entry name" value="P-loop containing nucleotide triphosphate hydrolases"/>
    <property type="match status" value="2"/>
</dbReference>
<feature type="transmembrane region" description="Helical" evidence="11">
    <location>
        <begin position="941"/>
        <end position="961"/>
    </location>
</feature>
<keyword evidence="9 11" id="KW-0472">Membrane</keyword>
<organism evidence="13 14">
    <name type="scientific">Cymbomonas tetramitiformis</name>
    <dbReference type="NCBI Taxonomy" id="36881"/>
    <lineage>
        <taxon>Eukaryota</taxon>
        <taxon>Viridiplantae</taxon>
        <taxon>Chlorophyta</taxon>
        <taxon>Pyramimonadophyceae</taxon>
        <taxon>Pyramimonadales</taxon>
        <taxon>Pyramimonadaceae</taxon>
        <taxon>Cymbomonas</taxon>
    </lineage>
</organism>
<protein>
    <recommendedName>
        <fullName evidence="12">ABC transporter domain-containing protein</fullName>
    </recommendedName>
</protein>
<feature type="transmembrane region" description="Helical" evidence="11">
    <location>
        <begin position="24"/>
        <end position="43"/>
    </location>
</feature>
<dbReference type="GO" id="GO:0016887">
    <property type="term" value="F:ATP hydrolysis activity"/>
    <property type="evidence" value="ECO:0007669"/>
    <property type="project" value="InterPro"/>
</dbReference>
<reference evidence="13 14" key="1">
    <citation type="journal article" date="2015" name="Genome Biol. Evol.">
        <title>Comparative Genomics of a Bacterivorous Green Alga Reveals Evolutionary Causalities and Consequences of Phago-Mixotrophic Mode of Nutrition.</title>
        <authorList>
            <person name="Burns J.A."/>
            <person name="Paasch A."/>
            <person name="Narechania A."/>
            <person name="Kim E."/>
        </authorList>
    </citation>
    <scope>NUCLEOTIDE SEQUENCE [LARGE SCALE GENOMIC DNA]</scope>
    <source>
        <strain evidence="13 14">PLY_AMNH</strain>
    </source>
</reference>
<dbReference type="PANTHER" id="PTHR19229:SF250">
    <property type="entry name" value="ABC TRANSPORTER DOMAIN-CONTAINING PROTEIN-RELATED"/>
    <property type="match status" value="1"/>
</dbReference>
<evidence type="ECO:0000256" key="7">
    <source>
        <dbReference type="ARBA" id="ARBA00022840"/>
    </source>
</evidence>
<evidence type="ECO:0000256" key="10">
    <source>
        <dbReference type="SAM" id="MobiDB-lite"/>
    </source>
</evidence>
<dbReference type="GO" id="GO:0140359">
    <property type="term" value="F:ABC-type transporter activity"/>
    <property type="evidence" value="ECO:0007669"/>
    <property type="project" value="InterPro"/>
</dbReference>
<feature type="transmembrane region" description="Helical" evidence="11">
    <location>
        <begin position="1370"/>
        <end position="1391"/>
    </location>
</feature>
<feature type="transmembrane region" description="Helical" evidence="11">
    <location>
        <begin position="1150"/>
        <end position="1171"/>
    </location>
</feature>
<dbReference type="InterPro" id="IPR056264">
    <property type="entry name" value="R2_ABCA1-4-like"/>
</dbReference>
<keyword evidence="8 11" id="KW-1133">Transmembrane helix</keyword>
<dbReference type="InterPro" id="IPR003439">
    <property type="entry name" value="ABC_transporter-like_ATP-bd"/>
</dbReference>
<dbReference type="PANTHER" id="PTHR19229">
    <property type="entry name" value="ATP-BINDING CASSETTE TRANSPORTER SUBFAMILY A ABCA"/>
    <property type="match status" value="1"/>
</dbReference>
<feature type="domain" description="ABC transporter" evidence="12">
    <location>
        <begin position="553"/>
        <end position="783"/>
    </location>
</feature>
<evidence type="ECO:0000313" key="13">
    <source>
        <dbReference type="EMBL" id="KAK3287348.1"/>
    </source>
</evidence>
<feature type="transmembrane region" description="Helical" evidence="11">
    <location>
        <begin position="286"/>
        <end position="309"/>
    </location>
</feature>
<sequence>MIRSFQQFRLLMWKNVLLHKRRKWGAVFEILLPVLMMAILALTRKLTLSGDKKQCTRVEGYVEDPACEFTQYPTHSFTLDYMPYTTNESSVEFQKFGSAWTIVVSIEAGACNLAGEAITQFQKDHPALTIVTKTDEDAVVQYLLSRQDQDNSVLQAGVIFTKAESKSGAQTCEYKIRMDSTPGGYSDGDQDMRTWLTDFAFPGYPILGPRSDDGDAAYRNSFANNPGYPDYGFTSLSHGLNRALAKAAGQASGKAELVDNLLEGIQLQRFPYPEYDDDGFVFAIKFGLPLLLMLALLFAALTMTKNLVVEKEKRLKESMKMMGMAGWIHWTAWFAEYFLFLFISMVLSCVILQVFGVLPNSDITAVFFFFMTFATASIAFCFLVSTLFSKASTASAGAGILWFLAYVPYSTTSQNYDSMSLQSKQSVCMSSTACMGLGAYVLSALESDGRGLQWESMSKPASINDDFSVGASIGAMIWDTIWYMLLAFYIDAVFPGEFGVPQPWYFFVLPSYWGCGRKHEPEAEPENSLLEPLSPTSQGLMFEAEPEGLTAGIELKSLRKVFGAKVAVKNTNLKIYEDQITSLLGHNGAGKTTTMSVLTGLFPPTSGTAVISGYDVRTETASAQAAMGLCPQHDVLWDVLTVEEHLRFFCTLKGIDDKEEVQRHIDEMLVDLKLEEKRHCNSSTLSGGMKRKLSVGIALVGGSKVVVLDEPTSGMDPSARRATWDLLIKHKEGRTMLLSTHFMDEADFLGDRVAIMSDGVVKCCGSSLFLKSKYGIGYHMVVAKEPAGCKDELVADLVQKFVPSAMLEGNVGSELTFLLPKEEAGGFAAMFESLEAAKRDLGVDSYGMSVTTMEEVFLKVGEGQGDEDDPDTTAGDRVSSNADLHDEATGMKKSPSTSTLHTSLLSKDERRVSDLASGMQLKQKQFYAMLVKRLLHSSRNYWAILTQLALPLLFTCVALTIPKIQPQPGDSPLRGLWDLQDNYGSNTVIVYEAPGAQVSSDGVRQALSQMTDRDDAMRSVSADPTAGAAGVMHAEILQTCGKTSQDVADFNDKHLVALSLGVRREISKDVDEPYAYNVVANVTSEIDVNATVAWFNGQAFHSIQEALALATNSILLKELNLAVHPVNHPLPRNANEQAKSQQDDQTGFSIAFDLLFGMSFLASSFLLLPVAERMSGAKHLQYVSGVDAVSYWGASFLWDFFNYCISITGVVILFLCFQVTQYEGERLGYVVLLLLLYGWAIIPLMYLGSFFYKAAASAYMQAVIFNVATGLAAMLVVSITKITNPKTANTMKTYFMFLPNYNLGQGISDIYDNNVALKTIEKNFLPTLDMFDPSITLDDICSGGSASYGGFSQKQVQCSADYLGWEAPGIGAYCFSMAIEGVIFFVLVILAEARFFLPQLQARLQGDVKAATADIEAGTGEMADMDVLREEDRVNGITPIEDVVVIKNLRKVFGGFGLPGFKGPVKVAVNGISVGIPRGEIFGLLGVNGAGKTTTFRMLTGEEYSTSGTALTEGYDIHTQMAQVRQRMGYCPQFDALVDLLTGVELLTMYARLRGVAEPDILPLVQRLIRAVKLEKHAHRYCGTYSGGNKRKLSTAVALIGDPPIVFLDEPTTGMDPGARRHLWEVLLAVVAAGQSIVLTSHSMEECEALCTRLAIMVNGRFQCLGGPQHLKARFGSGYTVMAKVPMGAVDDLAKLKASIETSFPRNRLKEEHQGMVTYEVHDTTWQSLFVVMEDNNKALGLEDYSISQTTLEQVFLEFASKQETVEDN</sequence>
<dbReference type="Proteomes" id="UP001190700">
    <property type="component" value="Unassembled WGS sequence"/>
</dbReference>
<evidence type="ECO:0000256" key="9">
    <source>
        <dbReference type="ARBA" id="ARBA00023136"/>
    </source>
</evidence>
<dbReference type="CDD" id="cd03263">
    <property type="entry name" value="ABC_subfamily_A"/>
    <property type="match status" value="2"/>
</dbReference>
<comment type="subcellular location">
    <subcellularLocation>
        <location evidence="1">Membrane</location>
        <topology evidence="1">Multi-pass membrane protein</topology>
    </subcellularLocation>
</comment>
<keyword evidence="14" id="KW-1185">Reference proteome</keyword>
<keyword evidence="5" id="KW-0677">Repeat</keyword>
<dbReference type="GO" id="GO:0005524">
    <property type="term" value="F:ATP binding"/>
    <property type="evidence" value="ECO:0007669"/>
    <property type="project" value="UniProtKB-KW"/>
</dbReference>
<dbReference type="PROSITE" id="PS50893">
    <property type="entry name" value="ABC_TRANSPORTER_2"/>
    <property type="match status" value="2"/>
</dbReference>
<dbReference type="Pfam" id="PF23321">
    <property type="entry name" value="R1_ABCA1"/>
    <property type="match status" value="1"/>
</dbReference>
<feature type="transmembrane region" description="Helical" evidence="11">
    <location>
        <begin position="363"/>
        <end position="384"/>
    </location>
</feature>
<evidence type="ECO:0000256" key="5">
    <source>
        <dbReference type="ARBA" id="ARBA00022737"/>
    </source>
</evidence>
<keyword evidence="6" id="KW-0547">Nucleotide-binding</keyword>
<dbReference type="GO" id="GO:0005319">
    <property type="term" value="F:lipid transporter activity"/>
    <property type="evidence" value="ECO:0007669"/>
    <property type="project" value="TreeGrafter"/>
</dbReference>
<dbReference type="SMART" id="SM00382">
    <property type="entry name" value="AAA"/>
    <property type="match status" value="2"/>
</dbReference>
<feature type="compositionally biased region" description="Low complexity" evidence="10">
    <location>
        <begin position="892"/>
        <end position="904"/>
    </location>
</feature>
<evidence type="ECO:0000256" key="8">
    <source>
        <dbReference type="ARBA" id="ARBA00022989"/>
    </source>
</evidence>